<reference evidence="1 2" key="1">
    <citation type="submission" date="2019-11" db="EMBL/GenBank/DDBJ databases">
        <authorList>
            <person name="Criscuolo A."/>
        </authorList>
    </citation>
    <scope>NUCLEOTIDE SEQUENCE [LARGE SCALE GENOMIC DNA]</scope>
    <source>
        <strain evidence="1">CIP111667</strain>
    </source>
</reference>
<dbReference type="AlphaFoldDB" id="A0A7M4DHU2"/>
<evidence type="ECO:0000313" key="1">
    <source>
        <dbReference type="EMBL" id="VZO36487.1"/>
    </source>
</evidence>
<keyword evidence="2" id="KW-1185">Reference proteome</keyword>
<comment type="caution">
    <text evidence="1">The sequence shown here is derived from an EMBL/GenBank/DDBJ whole genome shotgun (WGS) entry which is preliminary data.</text>
</comment>
<name>A0A7M4DHU2_9MICO</name>
<gene>
    <name evidence="1" type="ORF">HALOF300_01693</name>
</gene>
<accession>A0A7M4DHU2</accession>
<dbReference type="Proteomes" id="UP000419743">
    <property type="component" value="Unassembled WGS sequence"/>
</dbReference>
<organism evidence="1 2">
    <name type="scientific">Occultella aeris</name>
    <dbReference type="NCBI Taxonomy" id="2761496"/>
    <lineage>
        <taxon>Bacteria</taxon>
        <taxon>Bacillati</taxon>
        <taxon>Actinomycetota</taxon>
        <taxon>Actinomycetes</taxon>
        <taxon>Micrococcales</taxon>
        <taxon>Ruaniaceae</taxon>
        <taxon>Occultella</taxon>
    </lineage>
</organism>
<sequence>MGGKQRGGVHLIGGVEDELWDEWCHPAKLDDPTAMVAMIDTRSEAIATTMTTHLLIRAVNHIRTADPALIRAI</sequence>
<protein>
    <submittedName>
        <fullName evidence="1">Uncharacterized protein</fullName>
    </submittedName>
</protein>
<dbReference type="RefSeq" id="WP_156740511.1">
    <property type="nucleotide sequence ID" value="NZ_CACRYJ010000023.1"/>
</dbReference>
<dbReference type="EMBL" id="CACRYJ010000023">
    <property type="protein sequence ID" value="VZO36487.1"/>
    <property type="molecule type" value="Genomic_DNA"/>
</dbReference>
<evidence type="ECO:0000313" key="2">
    <source>
        <dbReference type="Proteomes" id="UP000419743"/>
    </source>
</evidence>
<proteinExistence type="predicted"/>